<name>A0A2N8ZJV6_9VIBR</name>
<accession>A0A2N8ZJV6</accession>
<protein>
    <submittedName>
        <fullName evidence="1">Uncharacterized protein</fullName>
    </submittedName>
</protein>
<evidence type="ECO:0000313" key="1">
    <source>
        <dbReference type="EMBL" id="SON52156.1"/>
    </source>
</evidence>
<keyword evidence="2" id="KW-1185">Reference proteome</keyword>
<organism evidence="1 2">
    <name type="scientific">Vibrio tapetis subsp. tapetis</name>
    <dbReference type="NCBI Taxonomy" id="1671868"/>
    <lineage>
        <taxon>Bacteria</taxon>
        <taxon>Pseudomonadati</taxon>
        <taxon>Pseudomonadota</taxon>
        <taxon>Gammaproteobacteria</taxon>
        <taxon>Vibrionales</taxon>
        <taxon>Vibrionaceae</taxon>
        <taxon>Vibrio</taxon>
    </lineage>
</organism>
<reference evidence="1 2" key="1">
    <citation type="submission" date="2017-10" db="EMBL/GenBank/DDBJ databases">
        <authorList>
            <person name="Banno H."/>
            <person name="Chua N.-H."/>
        </authorList>
    </citation>
    <scope>NUCLEOTIDE SEQUENCE [LARGE SCALE GENOMIC DNA]</scope>
    <source>
        <strain evidence="1">Vibrio tapetis CECT4600</strain>
    </source>
</reference>
<gene>
    <name evidence="1" type="ORF">VTAP4600_B0545</name>
</gene>
<proteinExistence type="predicted"/>
<dbReference type="KEGG" id="vta:B0545"/>
<dbReference type="Proteomes" id="UP000235828">
    <property type="component" value="Chromosome B"/>
</dbReference>
<sequence>MDYKYLPESARLLTFLKYALNQDMLQTPRLGRLRRTRRAVVPIEKGKPVLNFIDSEIVCV</sequence>
<dbReference type="AlphaFoldDB" id="A0A2N8ZJV6"/>
<dbReference type="EMBL" id="LT960612">
    <property type="protein sequence ID" value="SON52156.1"/>
    <property type="molecule type" value="Genomic_DNA"/>
</dbReference>
<evidence type="ECO:0000313" key="2">
    <source>
        <dbReference type="Proteomes" id="UP000235828"/>
    </source>
</evidence>